<dbReference type="Gene3D" id="3.40.50.1110">
    <property type="entry name" value="SGNH hydrolase"/>
    <property type="match status" value="1"/>
</dbReference>
<sequence>MTLQHYCAMGDSITDPSNQLVKKWYHDWLKDWWQPNQVSLLAVSGATINADYASMAQSCRLIPADCDRLTIYGGINDFGMSQPLGQLGNSDNVTFYGALDQLLRRVLQAHPQMAVYFVSHVKIGHDFFPTTNQLGLQQAAYEEAIAAVTAAYSVPHLSLYRSWLNFADPVMAAQYSIDSLHPNDAGQLVIAHMIDEFVQTH</sequence>
<dbReference type="Proteomes" id="UP000223559">
    <property type="component" value="Chromosome"/>
</dbReference>
<reference evidence="2 3" key="1">
    <citation type="submission" date="2016-10" db="EMBL/GenBank/DDBJ databases">
        <title>The whole genome sequencing and assembly of L. cotyniformis subsp. torquens DSM 20004 strain.</title>
        <authorList>
            <person name="Park M.-K."/>
            <person name="Lee Y.-J."/>
            <person name="Yi H."/>
            <person name="Bahn Y.-S."/>
            <person name="Kim J.F."/>
            <person name="Lee D.-W."/>
        </authorList>
    </citation>
    <scope>NUCLEOTIDE SEQUENCE [LARGE SCALE GENOMIC DNA]</scope>
    <source>
        <strain evidence="2 3">DSM 20004</strain>
    </source>
</reference>
<evidence type="ECO:0000313" key="3">
    <source>
        <dbReference type="Proteomes" id="UP000223559"/>
    </source>
</evidence>
<dbReference type="OrthoDB" id="2060945at2"/>
<dbReference type="InterPro" id="IPR013830">
    <property type="entry name" value="SGNH_hydro"/>
</dbReference>
<dbReference type="Pfam" id="PF13472">
    <property type="entry name" value="Lipase_GDSL_2"/>
    <property type="match status" value="1"/>
</dbReference>
<organism evidence="2 3">
    <name type="scientific">Loigolactobacillus coryniformis subsp. torquens DSM 20004 = KCTC 3535</name>
    <dbReference type="NCBI Taxonomy" id="1423822"/>
    <lineage>
        <taxon>Bacteria</taxon>
        <taxon>Bacillati</taxon>
        <taxon>Bacillota</taxon>
        <taxon>Bacilli</taxon>
        <taxon>Lactobacillales</taxon>
        <taxon>Lactobacillaceae</taxon>
        <taxon>Loigolactobacillus</taxon>
    </lineage>
</organism>
<name>A0A2D1KKB3_9LACO</name>
<dbReference type="KEGG" id="lcy:LC20004_00965"/>
<dbReference type="AlphaFoldDB" id="A0A2D1KKB3"/>
<dbReference type="InterPro" id="IPR036514">
    <property type="entry name" value="SGNH_hydro_sf"/>
</dbReference>
<evidence type="ECO:0000313" key="2">
    <source>
        <dbReference type="EMBL" id="ATO42573.1"/>
    </source>
</evidence>
<dbReference type="CDD" id="cd00229">
    <property type="entry name" value="SGNH_hydrolase"/>
    <property type="match status" value="1"/>
</dbReference>
<accession>A0A2D1KKB3</accession>
<dbReference type="EMBL" id="CP017697">
    <property type="protein sequence ID" value="ATO42573.1"/>
    <property type="molecule type" value="Genomic_DNA"/>
</dbReference>
<feature type="domain" description="SGNH hydrolase-type esterase" evidence="1">
    <location>
        <begin position="8"/>
        <end position="187"/>
    </location>
</feature>
<protein>
    <submittedName>
        <fullName evidence="2">Lysophospholipase</fullName>
    </submittedName>
</protein>
<gene>
    <name evidence="2" type="ORF">LC20004_00965</name>
</gene>
<proteinExistence type="predicted"/>
<keyword evidence="3" id="KW-1185">Reference proteome</keyword>
<evidence type="ECO:0000259" key="1">
    <source>
        <dbReference type="Pfam" id="PF13472"/>
    </source>
</evidence>
<dbReference type="RefSeq" id="WP_010012756.1">
    <property type="nucleotide sequence ID" value="NZ_AEOS01000088.1"/>
</dbReference>
<dbReference type="SUPFAM" id="SSF52266">
    <property type="entry name" value="SGNH hydrolase"/>
    <property type="match status" value="1"/>
</dbReference>